<dbReference type="AlphaFoldDB" id="A0A1U9YY14"/>
<dbReference type="EC" id="1.1.1.100" evidence="2"/>
<dbReference type="FunFam" id="3.40.50.720:FF:000084">
    <property type="entry name" value="Short-chain dehydrogenase reductase"/>
    <property type="match status" value="1"/>
</dbReference>
<protein>
    <submittedName>
        <fullName evidence="2">3-oxoacyl-[acyl-carrier-protein] reductase FabG</fullName>
        <ecNumber evidence="2">1.1.1.100</ecNumber>
    </submittedName>
</protein>
<dbReference type="STRING" id="1122214.Mame_00957"/>
<dbReference type="Gene3D" id="3.40.50.720">
    <property type="entry name" value="NAD(P)-binding Rossmann-like Domain"/>
    <property type="match status" value="1"/>
</dbReference>
<accession>A0A1U9YY14</accession>
<keyword evidence="3" id="KW-1185">Reference proteome</keyword>
<reference evidence="2 3" key="1">
    <citation type="submission" date="2017-03" db="EMBL/GenBank/DDBJ databases">
        <title>Foreign affairs: Plasmid Transfer between Roseobacters and Rhizobia.</title>
        <authorList>
            <person name="Bartling P."/>
            <person name="Bunk B."/>
            <person name="Overmann J."/>
            <person name="Brinkmann H."/>
            <person name="Petersen J."/>
        </authorList>
    </citation>
    <scope>NUCLEOTIDE SEQUENCE [LARGE SCALE GENOMIC DNA]</scope>
    <source>
        <strain evidence="2 3">MACL11</strain>
    </source>
</reference>
<evidence type="ECO:0000256" key="1">
    <source>
        <dbReference type="ARBA" id="ARBA00006484"/>
    </source>
</evidence>
<evidence type="ECO:0000313" key="2">
    <source>
        <dbReference type="EMBL" id="AQZ50331.1"/>
    </source>
</evidence>
<gene>
    <name evidence="2" type="primary">fabG_6</name>
    <name evidence="2" type="ORF">Mame_00957</name>
</gene>
<dbReference type="OrthoDB" id="9779623at2"/>
<dbReference type="GO" id="GO:0004316">
    <property type="term" value="F:3-oxoacyl-[acyl-carrier-protein] reductase (NADPH) activity"/>
    <property type="evidence" value="ECO:0007669"/>
    <property type="project" value="UniProtKB-EC"/>
</dbReference>
<dbReference type="InterPro" id="IPR036291">
    <property type="entry name" value="NAD(P)-bd_dom_sf"/>
</dbReference>
<evidence type="ECO:0000313" key="3">
    <source>
        <dbReference type="Proteomes" id="UP000191135"/>
    </source>
</evidence>
<dbReference type="Pfam" id="PF13561">
    <property type="entry name" value="adh_short_C2"/>
    <property type="match status" value="1"/>
</dbReference>
<dbReference type="CDD" id="cd05233">
    <property type="entry name" value="SDR_c"/>
    <property type="match status" value="1"/>
</dbReference>
<dbReference type="RefSeq" id="WP_018064889.1">
    <property type="nucleotide sequence ID" value="NZ_AQWH01000009.1"/>
</dbReference>
<dbReference type="KEGG" id="mmed:Mame_00957"/>
<dbReference type="InterPro" id="IPR002347">
    <property type="entry name" value="SDR_fam"/>
</dbReference>
<comment type="similarity">
    <text evidence="1">Belongs to the short-chain dehydrogenases/reductases (SDR) family.</text>
</comment>
<dbReference type="Proteomes" id="UP000191135">
    <property type="component" value="Chromosome"/>
</dbReference>
<dbReference type="EMBL" id="CP020330">
    <property type="protein sequence ID" value="AQZ50331.1"/>
    <property type="molecule type" value="Genomic_DNA"/>
</dbReference>
<sequence length="238" mass="25170">MNDEICAIVTGGGRNIGQAIALRLQQDGFRVFVLDVVEPEVESLRADAALVNLLDVEAARAAVGAIVARHKVTCLVNNVGLVAPAPLEEVKLEDFERLMNLNLRTAIICAQIVVPEMKRHGGGRIVFNTSRVTKGKLDRTLYSATKGAAQSMARTWALELGGAGITVNCVAPGPIATTAFWQNNPPDAPKTKAITDAIPVGRMGTPEDVANAVSFFCDQRASFVTGQTLFVCGGVTVG</sequence>
<dbReference type="PANTHER" id="PTHR42760:SF129">
    <property type="entry name" value="OXIDOREDUCTASE"/>
    <property type="match status" value="1"/>
</dbReference>
<keyword evidence="2" id="KW-0560">Oxidoreductase</keyword>
<name>A0A1U9YY14_9HYPH</name>
<dbReference type="eggNOG" id="COG1028">
    <property type="taxonomic scope" value="Bacteria"/>
</dbReference>
<dbReference type="PANTHER" id="PTHR42760">
    <property type="entry name" value="SHORT-CHAIN DEHYDROGENASES/REDUCTASES FAMILY MEMBER"/>
    <property type="match status" value="1"/>
</dbReference>
<organism evidence="2 3">
    <name type="scientific">Martelella mediterranea DSM 17316</name>
    <dbReference type="NCBI Taxonomy" id="1122214"/>
    <lineage>
        <taxon>Bacteria</taxon>
        <taxon>Pseudomonadati</taxon>
        <taxon>Pseudomonadota</taxon>
        <taxon>Alphaproteobacteria</taxon>
        <taxon>Hyphomicrobiales</taxon>
        <taxon>Aurantimonadaceae</taxon>
        <taxon>Martelella</taxon>
    </lineage>
</organism>
<dbReference type="SUPFAM" id="SSF51735">
    <property type="entry name" value="NAD(P)-binding Rossmann-fold domains"/>
    <property type="match status" value="1"/>
</dbReference>
<dbReference type="PRINTS" id="PR00081">
    <property type="entry name" value="GDHRDH"/>
</dbReference>
<proteinExistence type="inferred from homology"/>
<dbReference type="GO" id="GO:0030497">
    <property type="term" value="P:fatty acid elongation"/>
    <property type="evidence" value="ECO:0007669"/>
    <property type="project" value="TreeGrafter"/>
</dbReference>